<sequence>MKNLKYALTAVICLSFASCGQQKNKESESLVETEGSTQTEPFNLAKLKAGQNINDILKSAGATAREAVRTSEVTLIGNEKLAFASKELLHFNGIDLEGKNNKNTNKVILHFGKVDQEIGPLANEKEDELGMYQLDIYTEQEKTALLENLNKTLQKPSFDTIREGFESEIKDNEIIRTHNKLRQEVAIWRSKDMLYYYCETKIDNRPDEYRCNLFVFRNKEWKDLLKGSGYPDLDKISAN</sequence>
<evidence type="ECO:0000313" key="1">
    <source>
        <dbReference type="EMBL" id="QBA20446.1"/>
    </source>
</evidence>
<organism evidence="1">
    <name type="scientific">Chryseobacterium indologenes</name>
    <name type="common">Flavobacterium indologenes</name>
    <dbReference type="NCBI Taxonomy" id="253"/>
    <lineage>
        <taxon>Bacteria</taxon>
        <taxon>Pseudomonadati</taxon>
        <taxon>Bacteroidota</taxon>
        <taxon>Flavobacteriia</taxon>
        <taxon>Flavobacteriales</taxon>
        <taxon>Weeksellaceae</taxon>
        <taxon>Chryseobacterium group</taxon>
        <taxon>Chryseobacterium</taxon>
    </lineage>
</organism>
<reference evidence="1" key="1">
    <citation type="submission" date="2019-01" db="EMBL/GenBank/DDBJ databases">
        <title>Whole Genome Sequencing for Putative Detection of Antimicrobial Resistance and Potential Virulence Factors in Chryseobacterium indologenes isolated from Nile Tilapia in Tanzania.</title>
        <authorList>
            <person name="Mwega E."/>
            <person name="Mutoloki S."/>
            <person name="Mugimba K."/>
            <person name="Colquhoun D."/>
            <person name="Mdegela R."/>
            <person name="Evensen O."/>
            <person name="Wasteson Y."/>
        </authorList>
    </citation>
    <scope>NUCLEOTIDE SEQUENCE [LARGE SCALE GENOMIC DNA]</scope>
    <source>
        <strain evidence="1">StR 01</strain>
    </source>
</reference>
<dbReference type="AlphaFoldDB" id="A0A411DJ83"/>
<evidence type="ECO:0008006" key="2">
    <source>
        <dbReference type="Google" id="ProtNLM"/>
    </source>
</evidence>
<proteinExistence type="predicted"/>
<dbReference type="PROSITE" id="PS51257">
    <property type="entry name" value="PROKAR_LIPOPROTEIN"/>
    <property type="match status" value="1"/>
</dbReference>
<gene>
    <name evidence="1" type="ORF">EU348_04330</name>
</gene>
<name>A0A411DJ83_CHRID</name>
<dbReference type="EMBL" id="CP035532">
    <property type="protein sequence ID" value="QBA20446.1"/>
    <property type="molecule type" value="Genomic_DNA"/>
</dbReference>
<protein>
    <recommendedName>
        <fullName evidence="2">Lipoprotein</fullName>
    </recommendedName>
</protein>
<accession>A0A411DJ83</accession>